<dbReference type="SUPFAM" id="SSF50621">
    <property type="entry name" value="Alanine racemase C-terminal domain-like"/>
    <property type="match status" value="1"/>
</dbReference>
<dbReference type="Gene3D" id="2.40.37.10">
    <property type="entry name" value="Lyase, Ornithine Decarboxylase, Chain A, domain 1"/>
    <property type="match status" value="1"/>
</dbReference>
<evidence type="ECO:0000256" key="2">
    <source>
        <dbReference type="ARBA" id="ARBA00022898"/>
    </source>
</evidence>
<dbReference type="Proteomes" id="UP000246303">
    <property type="component" value="Unassembled WGS sequence"/>
</dbReference>
<sequence length="470" mass="51201">MHQKMYGTARLTARIEPWMEEILSDPTRCRELIDSYGSPVNLHEYSAMGKNVKELNSAAAAHHIDFQIYFARKANKTMAAIDRAVHEECGVDVASLNELRQCLDRGVPAARIIVSAAVKSKALMELAIASGATISLDNDEELHSVLELSSNSAEPLHVALRLAINHPAIPATRFGLPASSWLQVLNDVELRAQLTVAGVHFHLNGYDAHARSLGIHQGLDLISQLQTLGHKPSFVDMGGGIPMSYLESATQWEDFWSTLGTLPEGDESLTWKSDRFGSSGKAPNSGVYPYHQDLTRGAWLDKVLSYVPESGAPSVASALRSAKIQLRCEPGRSLMDGCGLTLAEVAFTKKRSDGVPLVGLHMNRTQCRSTSADFLLDPVLVPAAPAGKKRAADSAFLVGAYCIEDELLLRRRFEFPQGVAAGDLIAFPNTGGYLMHIVESASHQLPLAANIHFDGTQWVPDDIDREKLSF</sequence>
<dbReference type="PANTHER" id="PTHR43727:SF2">
    <property type="entry name" value="GROUP IV DECARBOXYLASE"/>
    <property type="match status" value="1"/>
</dbReference>
<dbReference type="GO" id="GO:0008836">
    <property type="term" value="F:diaminopimelate decarboxylase activity"/>
    <property type="evidence" value="ECO:0007669"/>
    <property type="project" value="TreeGrafter"/>
</dbReference>
<accession>A0A2V3DNB2</accession>
<dbReference type="PANTHER" id="PTHR43727">
    <property type="entry name" value="DIAMINOPIMELATE DECARBOXYLASE"/>
    <property type="match status" value="1"/>
</dbReference>
<reference evidence="4 5" key="1">
    <citation type="submission" date="2018-05" db="EMBL/GenBank/DDBJ databases">
        <title>Genetic diversity of glacier-inhabiting Cryobacterium bacteria in China and description of Cryobacterium mengkeensis sp. nov. and Arthrobacter glacialis sp. nov.</title>
        <authorList>
            <person name="Liu Q."/>
            <person name="Xin Y.-H."/>
        </authorList>
    </citation>
    <scope>NUCLEOTIDE SEQUENCE [LARGE SCALE GENOMIC DNA]</scope>
    <source>
        <strain evidence="4 5">GP3</strain>
    </source>
</reference>
<feature type="domain" description="Orn/DAP/Arg decarboxylase 2 N-terminal" evidence="3">
    <location>
        <begin position="57"/>
        <end position="253"/>
    </location>
</feature>
<evidence type="ECO:0000313" key="5">
    <source>
        <dbReference type="Proteomes" id="UP000246303"/>
    </source>
</evidence>
<dbReference type="AlphaFoldDB" id="A0A2V3DNB2"/>
<dbReference type="Gene3D" id="3.20.20.10">
    <property type="entry name" value="Alanine racemase"/>
    <property type="match status" value="1"/>
</dbReference>
<evidence type="ECO:0000259" key="3">
    <source>
        <dbReference type="Pfam" id="PF02784"/>
    </source>
</evidence>
<comment type="caution">
    <text evidence="4">The sequence shown here is derived from an EMBL/GenBank/DDBJ whole genome shotgun (WGS) entry which is preliminary data.</text>
</comment>
<dbReference type="Pfam" id="PF02784">
    <property type="entry name" value="Orn_Arg_deC_N"/>
    <property type="match status" value="1"/>
</dbReference>
<dbReference type="InterPro" id="IPR009006">
    <property type="entry name" value="Ala_racemase/Decarboxylase_C"/>
</dbReference>
<gene>
    <name evidence="4" type="ORF">CVS29_15090</name>
</gene>
<comment type="cofactor">
    <cofactor evidence="1">
        <name>pyridoxal 5'-phosphate</name>
        <dbReference type="ChEBI" id="CHEBI:597326"/>
    </cofactor>
</comment>
<dbReference type="InterPro" id="IPR029066">
    <property type="entry name" value="PLP-binding_barrel"/>
</dbReference>
<dbReference type="SUPFAM" id="SSF51419">
    <property type="entry name" value="PLP-binding barrel"/>
    <property type="match status" value="1"/>
</dbReference>
<dbReference type="GO" id="GO:0009089">
    <property type="term" value="P:lysine biosynthetic process via diaminopimelate"/>
    <property type="evidence" value="ECO:0007669"/>
    <property type="project" value="TreeGrafter"/>
</dbReference>
<dbReference type="RefSeq" id="WP_110107160.1">
    <property type="nucleotide sequence ID" value="NZ_JACBZZ010000001.1"/>
</dbReference>
<dbReference type="OrthoDB" id="3275594at2"/>
<organism evidence="4 5">
    <name type="scientific">Arthrobacter psychrochitiniphilus</name>
    <dbReference type="NCBI Taxonomy" id="291045"/>
    <lineage>
        <taxon>Bacteria</taxon>
        <taxon>Bacillati</taxon>
        <taxon>Actinomycetota</taxon>
        <taxon>Actinomycetes</taxon>
        <taxon>Micrococcales</taxon>
        <taxon>Micrococcaceae</taxon>
        <taxon>Arthrobacter</taxon>
    </lineage>
</organism>
<keyword evidence="2" id="KW-0663">Pyridoxal phosphate</keyword>
<dbReference type="EMBL" id="QHLZ01000011">
    <property type="protein sequence ID" value="PXA64462.1"/>
    <property type="molecule type" value="Genomic_DNA"/>
</dbReference>
<proteinExistence type="predicted"/>
<name>A0A2V3DNB2_9MICC</name>
<evidence type="ECO:0000256" key="1">
    <source>
        <dbReference type="ARBA" id="ARBA00001933"/>
    </source>
</evidence>
<dbReference type="InterPro" id="IPR022644">
    <property type="entry name" value="De-COase2_N"/>
</dbReference>
<keyword evidence="5" id="KW-1185">Reference proteome</keyword>
<protein>
    <submittedName>
        <fullName evidence="4">Diaminopimelate decarboxylase</fullName>
    </submittedName>
</protein>
<evidence type="ECO:0000313" key="4">
    <source>
        <dbReference type="EMBL" id="PXA64462.1"/>
    </source>
</evidence>